<comment type="similarity">
    <text evidence="9">Belongs to the methyltransferase superfamily. METTL18 family.</text>
</comment>
<keyword evidence="8" id="KW-0539">Nucleus</keyword>
<dbReference type="Gene3D" id="3.40.50.150">
    <property type="entry name" value="Vaccinia Virus protein VP39"/>
    <property type="match status" value="1"/>
</dbReference>
<evidence type="ECO:0000256" key="6">
    <source>
        <dbReference type="ARBA" id="ARBA00022679"/>
    </source>
</evidence>
<keyword evidence="5" id="KW-0489">Methyltransferase</keyword>
<evidence type="ECO:0000256" key="1">
    <source>
        <dbReference type="ARBA" id="ARBA00004123"/>
    </source>
</evidence>
<evidence type="ECO:0000256" key="4">
    <source>
        <dbReference type="ARBA" id="ARBA00022490"/>
    </source>
</evidence>
<keyword evidence="7" id="KW-0949">S-adenosyl-L-methionine</keyword>
<comment type="caution">
    <text evidence="10">The sequence shown here is derived from an EMBL/GenBank/DDBJ whole genome shotgun (WGS) entry which is preliminary data.</text>
</comment>
<protein>
    <recommendedName>
        <fullName evidence="3">protein-histidine N-methyltransferase</fullName>
        <ecNumber evidence="3">2.1.1.85</ecNumber>
    </recommendedName>
</protein>
<dbReference type="EC" id="2.1.1.85" evidence="3"/>
<proteinExistence type="inferred from homology"/>
<evidence type="ECO:0000256" key="7">
    <source>
        <dbReference type="ARBA" id="ARBA00022691"/>
    </source>
</evidence>
<dbReference type="PANTHER" id="PTHR14614:SF39">
    <property type="entry name" value="HISTIDINE PROTEIN METHYLTRANSFERASE 1 HOMOLOG"/>
    <property type="match status" value="1"/>
</dbReference>
<sequence length="382" mass="41734">MSFKFNFGVGDNGEIINGAAIAEGSSTIALPCENLQCSESAAPCEHVPISIPGVSSAVFDAIYYCNQRLWKRQIDDVQFQLAQQDDMTDDAEDSAIKQAMAEGSSAADVIKGVYEGGLKTWECSMDLLTYLVEHGDELHMSLSGARVLEIGCGTGLPSLHILKSIASASVCMQDYNRDVLELVTIPNVLANTAFSPEDGVMGDSVHTEGDTESCEIDFDFRRTQVLFGADTDRIIGERETPELTSEEACEADSRLLERLEIKDRCEFVAGDWARIEQEMRAQGRDHSFSLILSSETIYDVDSYAKLHDLLSCALAKPDSQPGSGYVPMALVAAKSIYFGLSGSVLSFQQYVERRGVFDISSIWQSGGSMSREILRLTWSGSC</sequence>
<comment type="subcellular location">
    <subcellularLocation>
        <location evidence="2">Cytoplasm</location>
    </subcellularLocation>
    <subcellularLocation>
        <location evidence="1">Nucleus</location>
    </subcellularLocation>
</comment>
<dbReference type="Pfam" id="PF10294">
    <property type="entry name" value="Methyltransf_16"/>
    <property type="match status" value="1"/>
</dbReference>
<evidence type="ECO:0000256" key="2">
    <source>
        <dbReference type="ARBA" id="ARBA00004496"/>
    </source>
</evidence>
<name>A0A9W8GDN0_9FUNG</name>
<dbReference type="GO" id="GO:0005634">
    <property type="term" value="C:nucleus"/>
    <property type="evidence" value="ECO:0007669"/>
    <property type="project" value="UniProtKB-SubCell"/>
</dbReference>
<dbReference type="SUPFAM" id="SSF53335">
    <property type="entry name" value="S-adenosyl-L-methionine-dependent methyltransferases"/>
    <property type="match status" value="1"/>
</dbReference>
<dbReference type="Proteomes" id="UP001151516">
    <property type="component" value="Unassembled WGS sequence"/>
</dbReference>
<keyword evidence="4" id="KW-0963">Cytoplasm</keyword>
<evidence type="ECO:0000313" key="11">
    <source>
        <dbReference type="Proteomes" id="UP001151516"/>
    </source>
</evidence>
<reference evidence="10" key="1">
    <citation type="submission" date="2022-07" db="EMBL/GenBank/DDBJ databases">
        <title>Phylogenomic reconstructions and comparative analyses of Kickxellomycotina fungi.</title>
        <authorList>
            <person name="Reynolds N.K."/>
            <person name="Stajich J.E."/>
            <person name="Barry K."/>
            <person name="Grigoriev I.V."/>
            <person name="Crous P."/>
            <person name="Smith M.E."/>
        </authorList>
    </citation>
    <scope>NUCLEOTIDE SEQUENCE</scope>
    <source>
        <strain evidence="10">CBS 109367</strain>
    </source>
</reference>
<dbReference type="GO" id="GO:0032259">
    <property type="term" value="P:methylation"/>
    <property type="evidence" value="ECO:0007669"/>
    <property type="project" value="UniProtKB-KW"/>
</dbReference>
<dbReference type="InterPro" id="IPR019410">
    <property type="entry name" value="Methyltransf_16"/>
</dbReference>
<keyword evidence="6" id="KW-0808">Transferase</keyword>
<organism evidence="10 11">
    <name type="scientific">Coemansia spiralis</name>
    <dbReference type="NCBI Taxonomy" id="417178"/>
    <lineage>
        <taxon>Eukaryota</taxon>
        <taxon>Fungi</taxon>
        <taxon>Fungi incertae sedis</taxon>
        <taxon>Zoopagomycota</taxon>
        <taxon>Kickxellomycotina</taxon>
        <taxon>Kickxellomycetes</taxon>
        <taxon>Kickxellales</taxon>
        <taxon>Kickxellaceae</taxon>
        <taxon>Coemansia</taxon>
    </lineage>
</organism>
<evidence type="ECO:0000256" key="3">
    <source>
        <dbReference type="ARBA" id="ARBA00012533"/>
    </source>
</evidence>
<accession>A0A9W8GDN0</accession>
<keyword evidence="11" id="KW-1185">Reference proteome</keyword>
<dbReference type="EMBL" id="JANBTX010000401">
    <property type="protein sequence ID" value="KAJ2682538.1"/>
    <property type="molecule type" value="Genomic_DNA"/>
</dbReference>
<evidence type="ECO:0000313" key="10">
    <source>
        <dbReference type="EMBL" id="KAJ2682538.1"/>
    </source>
</evidence>
<gene>
    <name evidence="10" type="ORF">IWW39_005957</name>
</gene>
<evidence type="ECO:0000256" key="9">
    <source>
        <dbReference type="ARBA" id="ARBA00038126"/>
    </source>
</evidence>
<dbReference type="AlphaFoldDB" id="A0A9W8GDN0"/>
<evidence type="ECO:0000256" key="8">
    <source>
        <dbReference type="ARBA" id="ARBA00023242"/>
    </source>
</evidence>
<dbReference type="OrthoDB" id="1723750at2759"/>
<dbReference type="PANTHER" id="PTHR14614">
    <property type="entry name" value="HEPATOCELLULAR CARCINOMA-ASSOCIATED ANTIGEN"/>
    <property type="match status" value="1"/>
</dbReference>
<dbReference type="GO" id="GO:0018064">
    <property type="term" value="F:protein-L-histidine N-tele-methyltransferase activity"/>
    <property type="evidence" value="ECO:0007669"/>
    <property type="project" value="UniProtKB-EC"/>
</dbReference>
<evidence type="ECO:0000256" key="5">
    <source>
        <dbReference type="ARBA" id="ARBA00022603"/>
    </source>
</evidence>
<dbReference type="GO" id="GO:0005737">
    <property type="term" value="C:cytoplasm"/>
    <property type="evidence" value="ECO:0007669"/>
    <property type="project" value="UniProtKB-SubCell"/>
</dbReference>
<dbReference type="InterPro" id="IPR029063">
    <property type="entry name" value="SAM-dependent_MTases_sf"/>
</dbReference>